<evidence type="ECO:0000256" key="4">
    <source>
        <dbReference type="ARBA" id="ARBA00038306"/>
    </source>
</evidence>
<keyword evidence="3" id="KW-0472">Membrane</keyword>
<dbReference type="InterPro" id="IPR011250">
    <property type="entry name" value="OMP/PagP_B-barrel"/>
</dbReference>
<dbReference type="SUPFAM" id="SSF56925">
    <property type="entry name" value="OMPA-like"/>
    <property type="match status" value="1"/>
</dbReference>
<evidence type="ECO:0000313" key="6">
    <source>
        <dbReference type="EMBL" id="AUN30720.1"/>
    </source>
</evidence>
<dbReference type="Pfam" id="PF13505">
    <property type="entry name" value="OMP_b-brl"/>
    <property type="match status" value="1"/>
</dbReference>
<organism evidence="6 7">
    <name type="scientific">Niveispirillum cyanobacteriorum</name>
    <dbReference type="NCBI Taxonomy" id="1612173"/>
    <lineage>
        <taxon>Bacteria</taxon>
        <taxon>Pseudomonadati</taxon>
        <taxon>Pseudomonadota</taxon>
        <taxon>Alphaproteobacteria</taxon>
        <taxon>Rhodospirillales</taxon>
        <taxon>Azospirillaceae</taxon>
        <taxon>Niveispirillum</taxon>
    </lineage>
</organism>
<keyword evidence="7" id="KW-1185">Reference proteome</keyword>
<keyword evidence="2" id="KW-0732">Signal</keyword>
<sequence>MVLKEALNIGATDELCLVVPHMERKMSRIASALLGGVALVAVGAAPSLAQSPFDGAYVGAFTGYTDNNASAASGAARADIDSDGWLYGAYAGYGKTFDQFYFGAEAEIGSASLSGNAGTVAGLPTKLDANESWGLSARAGYLLNDSTLLYARAGWQRTNYDVTVGTGATQVKASDNLDGYRLGGGLEYAVTDNVLVRTEYNYVNYDNTNFRENQVRVGVAYRF</sequence>
<feature type="domain" description="Outer membrane protein beta-barrel" evidence="5">
    <location>
        <begin position="37"/>
        <end position="223"/>
    </location>
</feature>
<accession>A0A2K9NC59</accession>
<evidence type="ECO:0000256" key="1">
    <source>
        <dbReference type="ARBA" id="ARBA00004370"/>
    </source>
</evidence>
<dbReference type="EMBL" id="CP025611">
    <property type="protein sequence ID" value="AUN30720.1"/>
    <property type="molecule type" value="Genomic_DNA"/>
</dbReference>
<evidence type="ECO:0000256" key="3">
    <source>
        <dbReference type="ARBA" id="ARBA00023136"/>
    </source>
</evidence>
<comment type="subcellular location">
    <subcellularLocation>
        <location evidence="1">Membrane</location>
    </subcellularLocation>
</comment>
<dbReference type="GO" id="GO:0016020">
    <property type="term" value="C:membrane"/>
    <property type="evidence" value="ECO:0007669"/>
    <property type="project" value="UniProtKB-SubCell"/>
</dbReference>
<dbReference type="PANTHER" id="PTHR34001:SF3">
    <property type="entry name" value="BLL7405 PROTEIN"/>
    <property type="match status" value="1"/>
</dbReference>
<dbReference type="Proteomes" id="UP000234752">
    <property type="component" value="Chromosome eg_1"/>
</dbReference>
<evidence type="ECO:0000256" key="2">
    <source>
        <dbReference type="ARBA" id="ARBA00022729"/>
    </source>
</evidence>
<comment type="similarity">
    <text evidence="4">Belongs to the Omp25/RopB family.</text>
</comment>
<dbReference type="InterPro" id="IPR051692">
    <property type="entry name" value="OMP-like"/>
</dbReference>
<gene>
    <name evidence="6" type="ORF">C0V82_11055</name>
</gene>
<dbReference type="KEGG" id="ncb:C0V82_11055"/>
<dbReference type="AlphaFoldDB" id="A0A2K9NC59"/>
<reference evidence="6 7" key="1">
    <citation type="submission" date="2017-12" db="EMBL/GenBank/DDBJ databases">
        <title>Genomes of bacteria within cyanobacterial aggregates.</title>
        <authorList>
            <person name="Cai H."/>
        </authorList>
    </citation>
    <scope>NUCLEOTIDE SEQUENCE [LARGE SCALE GENOMIC DNA]</scope>
    <source>
        <strain evidence="6 7">TH16</strain>
    </source>
</reference>
<proteinExistence type="inferred from homology"/>
<evidence type="ECO:0000313" key="7">
    <source>
        <dbReference type="Proteomes" id="UP000234752"/>
    </source>
</evidence>
<evidence type="ECO:0000259" key="5">
    <source>
        <dbReference type="Pfam" id="PF13505"/>
    </source>
</evidence>
<protein>
    <recommendedName>
        <fullName evidence="5">Outer membrane protein beta-barrel domain-containing protein</fullName>
    </recommendedName>
</protein>
<dbReference type="InterPro" id="IPR027385">
    <property type="entry name" value="Beta-barrel_OMP"/>
</dbReference>
<name>A0A2K9NC59_9PROT</name>
<dbReference type="Gene3D" id="2.40.160.20">
    <property type="match status" value="1"/>
</dbReference>
<dbReference type="PANTHER" id="PTHR34001">
    <property type="entry name" value="BLL7405 PROTEIN"/>
    <property type="match status" value="1"/>
</dbReference>